<proteinExistence type="predicted"/>
<dbReference type="RefSeq" id="WP_183976895.1">
    <property type="nucleotide sequence ID" value="NZ_JACIBY010000009.1"/>
</dbReference>
<protein>
    <recommendedName>
        <fullName evidence="1">DUF1835 domain-containing protein</fullName>
    </recommendedName>
</protein>
<organism evidence="2 3">
    <name type="scientific">Runella defluvii</name>
    <dbReference type="NCBI Taxonomy" id="370973"/>
    <lineage>
        <taxon>Bacteria</taxon>
        <taxon>Pseudomonadati</taxon>
        <taxon>Bacteroidota</taxon>
        <taxon>Cytophagia</taxon>
        <taxon>Cytophagales</taxon>
        <taxon>Spirosomataceae</taxon>
        <taxon>Runella</taxon>
    </lineage>
</organism>
<evidence type="ECO:0000313" key="2">
    <source>
        <dbReference type="EMBL" id="MBB3840121.1"/>
    </source>
</evidence>
<dbReference type="Proteomes" id="UP000541352">
    <property type="component" value="Unassembled WGS sequence"/>
</dbReference>
<dbReference type="EMBL" id="JACIBY010000009">
    <property type="protein sequence ID" value="MBB3840121.1"/>
    <property type="molecule type" value="Genomic_DNA"/>
</dbReference>
<accession>A0A7W6ES47</accession>
<sequence length="252" mass="29302">MKTYHILNGDCLADQLSQTKINQDFIVCRECLIDGHLYADNIADFWTVRAKFIADSHHVSTEEYFIKTVNEFEKLNNLPDNSEVCLWFENDLFCQTNMWFVISILANYTTLKIFRVFPTIENNADTWKGFGIANAEKLEQAFDSKIRFMPKDIELGKNLWASYQIGDLTKLKELSKKQSDCFQYLEEVCQAHIDRFPLDKTLGRPDKVVKEIIATNSTEFQAVFSEFSDREGIYGFGDSQLKNIYDRQMQST</sequence>
<name>A0A7W6ES47_9BACT</name>
<gene>
    <name evidence="2" type="ORF">FHS57_004134</name>
</gene>
<reference evidence="2 3" key="1">
    <citation type="submission" date="2020-08" db="EMBL/GenBank/DDBJ databases">
        <title>Genomic Encyclopedia of Type Strains, Phase IV (KMG-IV): sequencing the most valuable type-strain genomes for metagenomic binning, comparative biology and taxonomic classification.</title>
        <authorList>
            <person name="Goeker M."/>
        </authorList>
    </citation>
    <scope>NUCLEOTIDE SEQUENCE [LARGE SCALE GENOMIC DNA]</scope>
    <source>
        <strain evidence="2 3">DSM 17976</strain>
    </source>
</reference>
<keyword evidence="3" id="KW-1185">Reference proteome</keyword>
<dbReference type="Pfam" id="PF08874">
    <property type="entry name" value="DUF1835"/>
    <property type="match status" value="1"/>
</dbReference>
<evidence type="ECO:0000259" key="1">
    <source>
        <dbReference type="Pfam" id="PF08874"/>
    </source>
</evidence>
<feature type="domain" description="DUF1835" evidence="1">
    <location>
        <begin position="9"/>
        <end position="109"/>
    </location>
</feature>
<dbReference type="InterPro" id="IPR014973">
    <property type="entry name" value="DUF1835"/>
</dbReference>
<dbReference type="AlphaFoldDB" id="A0A7W6ES47"/>
<comment type="caution">
    <text evidence="2">The sequence shown here is derived from an EMBL/GenBank/DDBJ whole genome shotgun (WGS) entry which is preliminary data.</text>
</comment>
<evidence type="ECO:0000313" key="3">
    <source>
        <dbReference type="Proteomes" id="UP000541352"/>
    </source>
</evidence>